<accession>A0A316YV46</accession>
<evidence type="ECO:0000256" key="1">
    <source>
        <dbReference type="ARBA" id="ARBA00004128"/>
    </source>
</evidence>
<proteinExistence type="predicted"/>
<dbReference type="InParanoid" id="A0A316YV46"/>
<feature type="compositionally biased region" description="Polar residues" evidence="8">
    <location>
        <begin position="327"/>
        <end position="340"/>
    </location>
</feature>
<dbReference type="Gene3D" id="2.60.120.10">
    <property type="entry name" value="Jelly Rolls"/>
    <property type="match status" value="1"/>
</dbReference>
<dbReference type="PANTHER" id="PTHR43310">
    <property type="entry name" value="SULFATE TRANSPORTER YBAR-RELATED"/>
    <property type="match status" value="1"/>
</dbReference>
<feature type="compositionally biased region" description="Low complexity" evidence="8">
    <location>
        <begin position="1194"/>
        <end position="1213"/>
    </location>
</feature>
<feature type="compositionally biased region" description="Low complexity" evidence="8">
    <location>
        <begin position="1083"/>
        <end position="1092"/>
    </location>
</feature>
<dbReference type="InterPro" id="IPR036513">
    <property type="entry name" value="STAS_dom_sf"/>
</dbReference>
<feature type="transmembrane region" description="Helical" evidence="9">
    <location>
        <begin position="514"/>
        <end position="537"/>
    </location>
</feature>
<evidence type="ECO:0000256" key="9">
    <source>
        <dbReference type="SAM" id="Phobius"/>
    </source>
</evidence>
<evidence type="ECO:0000259" key="10">
    <source>
        <dbReference type="PROSITE" id="PS50042"/>
    </source>
</evidence>
<feature type="region of interest" description="Disordered" evidence="8">
    <location>
        <begin position="184"/>
        <end position="430"/>
    </location>
</feature>
<keyword evidence="5" id="KW-0029">Amino-acid transport</keyword>
<dbReference type="CDD" id="cd00038">
    <property type="entry name" value="CAP_ED"/>
    <property type="match status" value="1"/>
</dbReference>
<keyword evidence="6 9" id="KW-1133">Transmembrane helix</keyword>
<dbReference type="CDD" id="cd07042">
    <property type="entry name" value="STAS_SulP_like_sulfate_transporter"/>
    <property type="match status" value="1"/>
</dbReference>
<dbReference type="Pfam" id="PF00916">
    <property type="entry name" value="Sulfate_transp"/>
    <property type="match status" value="1"/>
</dbReference>
<feature type="compositionally biased region" description="Polar residues" evidence="8">
    <location>
        <begin position="160"/>
        <end position="169"/>
    </location>
</feature>
<dbReference type="InterPro" id="IPR000595">
    <property type="entry name" value="cNMP-bd_dom"/>
</dbReference>
<dbReference type="FunFam" id="3.30.750.24:FF:000012">
    <property type="entry name" value="Sulfate transporter family protein"/>
    <property type="match status" value="1"/>
</dbReference>
<feature type="compositionally biased region" description="Pro residues" evidence="8">
    <location>
        <begin position="1"/>
        <end position="18"/>
    </location>
</feature>
<feature type="transmembrane region" description="Helical" evidence="9">
    <location>
        <begin position="579"/>
        <end position="604"/>
    </location>
</feature>
<keyword evidence="13" id="KW-1185">Reference proteome</keyword>
<feature type="compositionally biased region" description="Basic and acidic residues" evidence="8">
    <location>
        <begin position="1137"/>
        <end position="1157"/>
    </location>
</feature>
<feature type="compositionally biased region" description="Low complexity" evidence="8">
    <location>
        <begin position="19"/>
        <end position="29"/>
    </location>
</feature>
<dbReference type="InterPro" id="IPR002645">
    <property type="entry name" value="STAS_dom"/>
</dbReference>
<protein>
    <recommendedName>
        <fullName evidence="14">STAS domain-containing protein</fullName>
    </recommendedName>
</protein>
<dbReference type="GO" id="GO:0034490">
    <property type="term" value="P:basic amino acid transmembrane import into vacuole"/>
    <property type="evidence" value="ECO:0007669"/>
    <property type="project" value="UniProtKB-ARBA"/>
</dbReference>
<evidence type="ECO:0000256" key="5">
    <source>
        <dbReference type="ARBA" id="ARBA00022970"/>
    </source>
</evidence>
<evidence type="ECO:0000256" key="3">
    <source>
        <dbReference type="ARBA" id="ARBA00022554"/>
    </source>
</evidence>
<feature type="transmembrane region" description="Helical" evidence="9">
    <location>
        <begin position="757"/>
        <end position="777"/>
    </location>
</feature>
<feature type="domain" description="STAS" evidence="11">
    <location>
        <begin position="954"/>
        <end position="1063"/>
    </location>
</feature>
<feature type="compositionally biased region" description="Polar residues" evidence="8">
    <location>
        <begin position="1170"/>
        <end position="1185"/>
    </location>
</feature>
<feature type="transmembrane region" description="Helical" evidence="9">
    <location>
        <begin position="485"/>
        <end position="508"/>
    </location>
</feature>
<feature type="compositionally biased region" description="Polar residues" evidence="8">
    <location>
        <begin position="237"/>
        <end position="266"/>
    </location>
</feature>
<feature type="compositionally biased region" description="Acidic residues" evidence="8">
    <location>
        <begin position="406"/>
        <end position="430"/>
    </location>
</feature>
<evidence type="ECO:0000313" key="12">
    <source>
        <dbReference type="EMBL" id="PWN92982.1"/>
    </source>
</evidence>
<evidence type="ECO:0008006" key="14">
    <source>
        <dbReference type="Google" id="ProtNLM"/>
    </source>
</evidence>
<keyword evidence="4 9" id="KW-0812">Transmembrane</keyword>
<dbReference type="Pfam" id="PF01740">
    <property type="entry name" value="STAS"/>
    <property type="match status" value="1"/>
</dbReference>
<feature type="compositionally biased region" description="Polar residues" evidence="8">
    <location>
        <begin position="138"/>
        <end position="152"/>
    </location>
</feature>
<gene>
    <name evidence="12" type="ORF">FA10DRAFT_298427</name>
</gene>
<evidence type="ECO:0000256" key="4">
    <source>
        <dbReference type="ARBA" id="ARBA00022692"/>
    </source>
</evidence>
<keyword evidence="2" id="KW-0813">Transport</keyword>
<feature type="transmembrane region" description="Helical" evidence="9">
    <location>
        <begin position="797"/>
        <end position="818"/>
    </location>
</feature>
<dbReference type="InterPro" id="IPR052706">
    <property type="entry name" value="Membrane-Transporter-like"/>
</dbReference>
<dbReference type="STRING" id="215250.A0A316YV46"/>
<feature type="domain" description="Cyclic nucleotide-binding" evidence="10">
    <location>
        <begin position="1277"/>
        <end position="1358"/>
    </location>
</feature>
<evidence type="ECO:0000259" key="11">
    <source>
        <dbReference type="PROSITE" id="PS50801"/>
    </source>
</evidence>
<feature type="transmembrane region" description="Helical" evidence="9">
    <location>
        <begin position="691"/>
        <end position="712"/>
    </location>
</feature>
<name>A0A316YV46_9BASI</name>
<dbReference type="SUPFAM" id="SSF52091">
    <property type="entry name" value="SpoIIaa-like"/>
    <property type="match status" value="1"/>
</dbReference>
<feature type="transmembrane region" description="Helical" evidence="9">
    <location>
        <begin position="616"/>
        <end position="640"/>
    </location>
</feature>
<feature type="compositionally biased region" description="Low complexity" evidence="8">
    <location>
        <begin position="70"/>
        <end position="87"/>
    </location>
</feature>
<evidence type="ECO:0000256" key="8">
    <source>
        <dbReference type="SAM" id="MobiDB-lite"/>
    </source>
</evidence>
<dbReference type="PANTHER" id="PTHR43310:SF4">
    <property type="entry name" value="AFR304WP"/>
    <property type="match status" value="1"/>
</dbReference>
<feature type="transmembrane region" description="Helical" evidence="9">
    <location>
        <begin position="830"/>
        <end position="863"/>
    </location>
</feature>
<evidence type="ECO:0000256" key="7">
    <source>
        <dbReference type="ARBA" id="ARBA00023136"/>
    </source>
</evidence>
<dbReference type="RefSeq" id="XP_025380180.1">
    <property type="nucleotide sequence ID" value="XM_025524596.1"/>
</dbReference>
<dbReference type="Proteomes" id="UP000245768">
    <property type="component" value="Unassembled WGS sequence"/>
</dbReference>
<feature type="region of interest" description="Disordered" evidence="8">
    <location>
        <begin position="1"/>
        <end position="169"/>
    </location>
</feature>
<feature type="region of interest" description="Disordered" evidence="8">
    <location>
        <begin position="1083"/>
        <end position="1237"/>
    </location>
</feature>
<dbReference type="Gene3D" id="3.30.750.24">
    <property type="entry name" value="STAS domain"/>
    <property type="match status" value="1"/>
</dbReference>
<sequence>MAEPQSIPPSSPRPPNAWPPDEQQQQQQQPRQNLAKGSASPQRRGSEEQSATKQNRFFPRSLTTGDAQPVQGRGAPVAGRAGGRPPVTAAVGTQRPVSYHPGTSGTGYGTIETESGGSGDVERQASGAGAGTGAGNGSDINLQGRSYRFQTTHPDHSNHVVPSSYTATSGTIRGSTAFLAGMALNADDDDGDDDDDNEGLTAASPRSAASRDRYDGGQREVLQGDGASSHDFAPISILSQSHQSTGPSNLSKAISASQSTSPSTVKAQDDSPGESTPLLGAPRGRTPASPLSGAGAVLEAEEEAKKRESSQESSAPSRSNDRAATDSGFSQRSQRSNGGAPTTGAGSFDKAGSSSTYGYGVLAQAQQQEEDAKLMRTQTQSTSGPRRVSFADHSSGPRPRPRYEYTDDDDDDGDDHGDDEDEDGYQEDSELSPKWAYVPVWFRPGRGRIPVTSSSPSLGLSTVYHAARKLTWRDAISASAEPIRLLPAVILGMLLNVLDGVSYGLIIFPTSYPIFADFGGDGVSMFFVTCIISQLVYTLGGSIFKGGNGSMMIEVVPFYHILVTIIIDTLGDEADPASVVSTTIVAFALSSIFAGIVFMLLGYFRLGVLVGFFPRHILVGCIGGVGVFLIETGLEVSSQLKSEAGFQWNLETFKFFTQSWFMVAHWLPPLFLAILLRLITAKWHQPLIFPTYFLVIPVIFYIITSGILRVPLDTLRRDDWVFDVGKAAEAPFWRFYTYFDFSKTSLAALWATMPTQLALTFFSILHVPLNVPALAISVNEDNLDTDRELVAHGISNILAGLAGSVPNYLCYVNSVLFYRVGGGSRLSGLMLAAGTFAILLAGPGAIGYLPIYVVGALIFVLGLDLTKEAVWDTIGRVNGWEYFTIWLIIFVMTYYDFVVGILAGIIVACLFFVIQTSRRRTVRAVLDGSIARSTVRRHITQRRFLERVGSQTQIVKLQGFLYFANISSVEELIRRALDIATWQSHPIRFLVVDFSLVNGVDFSAAEAFTRIQRLLQAKDVVLVFCGLTPDSDVGVALRSVDLWAESSVRVEVFQNLNEALEWSENEYLRGMYAAAAAVSQRPSLSSTTSSGGVPNPPTAAMHEATATGGGPAGLEVPRGGPRRAPAFSLEESTVSSPRREHLHLAAKEAAERSRRTAEMMTKALDLGSLDGSQISTTESTRSGSEVSLEASKEQQLQTQQVQAQSRVQQQQQQGRRRSSVATSGNANHRKSAAKSVHFSSHQPLPLLMVTFQAYTTPPYDDEVFFRRITPFFTRLELPAGTTLWERDEEPDGLYLIERGILKARYDFPQEDYEINEAMLAGTIAGELSFLAQQRRNTTAFAELDCVLWKLDEDAVERMRQSGDGELFAPFLKMLLKACSEEQEGLMSYLVSRLS</sequence>
<feature type="compositionally biased region" description="Acidic residues" evidence="8">
    <location>
        <begin position="186"/>
        <end position="198"/>
    </location>
</feature>
<dbReference type="InterPro" id="IPR011547">
    <property type="entry name" value="SLC26A/SulP_dom"/>
</dbReference>
<dbReference type="GeneID" id="37046512"/>
<reference evidence="12" key="1">
    <citation type="journal article" date="2018" name="Mol. Biol. Evol.">
        <title>Broad Genomic Sampling Reveals a Smut Pathogenic Ancestry of the Fungal Clade Ustilaginomycotina.</title>
        <authorList>
            <person name="Kijpornyongpan T."/>
            <person name="Mondo S.J."/>
            <person name="Barry K."/>
            <person name="Sandor L."/>
            <person name="Lee J."/>
            <person name="Lipzen A."/>
            <person name="Pangilinan J."/>
            <person name="LaButti K."/>
            <person name="Hainaut M."/>
            <person name="Henrissat B."/>
            <person name="Grigoriev I.V."/>
            <person name="Spatafora J.W."/>
            <person name="Aime M.C."/>
        </authorList>
    </citation>
    <scope>NUCLEOTIDE SEQUENCE [LARGE SCALE GENOMIC DNA]</scope>
    <source>
        <strain evidence="12">MCA 4198</strain>
    </source>
</reference>
<dbReference type="OrthoDB" id="409725at2759"/>
<dbReference type="InterPro" id="IPR014710">
    <property type="entry name" value="RmlC-like_jellyroll"/>
</dbReference>
<dbReference type="PROSITE" id="PS50801">
    <property type="entry name" value="STAS"/>
    <property type="match status" value="1"/>
</dbReference>
<keyword evidence="7 9" id="KW-0472">Membrane</keyword>
<evidence type="ECO:0000256" key="6">
    <source>
        <dbReference type="ARBA" id="ARBA00022989"/>
    </source>
</evidence>
<feature type="transmembrane region" description="Helical" evidence="9">
    <location>
        <begin position="660"/>
        <end position="679"/>
    </location>
</feature>
<comment type="subcellular location">
    <subcellularLocation>
        <location evidence="1">Vacuole membrane</location>
        <topology evidence="1">Multi-pass membrane protein</topology>
    </subcellularLocation>
</comment>
<organism evidence="12 13">
    <name type="scientific">Acaromyces ingoldii</name>
    <dbReference type="NCBI Taxonomy" id="215250"/>
    <lineage>
        <taxon>Eukaryota</taxon>
        <taxon>Fungi</taxon>
        <taxon>Dikarya</taxon>
        <taxon>Basidiomycota</taxon>
        <taxon>Ustilaginomycotina</taxon>
        <taxon>Exobasidiomycetes</taxon>
        <taxon>Exobasidiales</taxon>
        <taxon>Cryptobasidiaceae</taxon>
        <taxon>Acaromyces</taxon>
    </lineage>
</organism>
<dbReference type="GO" id="GO:0000329">
    <property type="term" value="C:fungal-type vacuole membrane"/>
    <property type="evidence" value="ECO:0007669"/>
    <property type="project" value="UniProtKB-ARBA"/>
</dbReference>
<feature type="transmembrane region" description="Helical" evidence="9">
    <location>
        <begin position="883"/>
        <end position="914"/>
    </location>
</feature>
<evidence type="ECO:0000313" key="13">
    <source>
        <dbReference type="Proteomes" id="UP000245768"/>
    </source>
</evidence>
<feature type="compositionally biased region" description="Basic and acidic residues" evidence="8">
    <location>
        <begin position="209"/>
        <end position="218"/>
    </location>
</feature>
<dbReference type="PROSITE" id="PS50042">
    <property type="entry name" value="CNMP_BINDING_3"/>
    <property type="match status" value="1"/>
</dbReference>
<dbReference type="Pfam" id="PF00027">
    <property type="entry name" value="cNMP_binding"/>
    <property type="match status" value="1"/>
</dbReference>
<dbReference type="EMBL" id="KZ819634">
    <property type="protein sequence ID" value="PWN92982.1"/>
    <property type="molecule type" value="Genomic_DNA"/>
</dbReference>
<dbReference type="SUPFAM" id="SSF51206">
    <property type="entry name" value="cAMP-binding domain-like"/>
    <property type="match status" value="1"/>
</dbReference>
<feature type="compositionally biased region" description="Polar residues" evidence="8">
    <location>
        <begin position="39"/>
        <end position="66"/>
    </location>
</feature>
<dbReference type="FunCoup" id="A0A316YV46">
    <property type="interactions" value="10"/>
</dbReference>
<evidence type="ECO:0000256" key="2">
    <source>
        <dbReference type="ARBA" id="ARBA00022448"/>
    </source>
</evidence>
<dbReference type="InterPro" id="IPR018490">
    <property type="entry name" value="cNMP-bd_dom_sf"/>
</dbReference>
<keyword evidence="3" id="KW-0926">Vacuole</keyword>